<dbReference type="PANTHER" id="PTHR24637">
    <property type="entry name" value="COLLAGEN"/>
    <property type="match status" value="1"/>
</dbReference>
<organism evidence="3 4">
    <name type="scientific">Haemonchus placei</name>
    <name type="common">Barber's pole worm</name>
    <dbReference type="NCBI Taxonomy" id="6290"/>
    <lineage>
        <taxon>Eukaryota</taxon>
        <taxon>Metazoa</taxon>
        <taxon>Ecdysozoa</taxon>
        <taxon>Nematoda</taxon>
        <taxon>Chromadorea</taxon>
        <taxon>Rhabditida</taxon>
        <taxon>Rhabditina</taxon>
        <taxon>Rhabditomorpha</taxon>
        <taxon>Strongyloidea</taxon>
        <taxon>Trichostrongylidae</taxon>
        <taxon>Haemonchus</taxon>
    </lineage>
</organism>
<dbReference type="InterPro" id="IPR008160">
    <property type="entry name" value="Collagen"/>
</dbReference>
<dbReference type="PANTHER" id="PTHR24637:SF298">
    <property type="entry name" value="CUTICLE COLLAGEN 75-RELATED"/>
    <property type="match status" value="1"/>
</dbReference>
<accession>A0A3P7TME5</accession>
<evidence type="ECO:0000256" key="2">
    <source>
        <dbReference type="SAM" id="MobiDB-lite"/>
    </source>
</evidence>
<protein>
    <recommendedName>
        <fullName evidence="5">Col_cuticle_N domain-containing protein</fullName>
    </recommendedName>
</protein>
<evidence type="ECO:0000313" key="4">
    <source>
        <dbReference type="Proteomes" id="UP000268014"/>
    </source>
</evidence>
<reference evidence="3 4" key="1">
    <citation type="submission" date="2018-11" db="EMBL/GenBank/DDBJ databases">
        <authorList>
            <consortium name="Pathogen Informatics"/>
        </authorList>
    </citation>
    <scope>NUCLEOTIDE SEQUENCE [LARGE SCALE GENOMIC DNA]</scope>
    <source>
        <strain evidence="3 4">MHpl1</strain>
    </source>
</reference>
<gene>
    <name evidence="3" type="ORF">HPLM_LOCUS4499</name>
</gene>
<evidence type="ECO:0000256" key="1">
    <source>
        <dbReference type="ARBA" id="ARBA00022737"/>
    </source>
</evidence>
<evidence type="ECO:0008006" key="5">
    <source>
        <dbReference type="Google" id="ProtNLM"/>
    </source>
</evidence>
<name>A0A3P7TME5_HAEPC</name>
<dbReference type="Proteomes" id="UP000268014">
    <property type="component" value="Unassembled WGS sequence"/>
</dbReference>
<dbReference type="STRING" id="6290.A0A3P7TME5"/>
<dbReference type="OrthoDB" id="8964326at2759"/>
<keyword evidence="1" id="KW-0677">Repeat</keyword>
<proteinExistence type="predicted"/>
<feature type="region of interest" description="Disordered" evidence="2">
    <location>
        <begin position="111"/>
        <end position="156"/>
    </location>
</feature>
<dbReference type="Pfam" id="PF01391">
    <property type="entry name" value="Collagen"/>
    <property type="match status" value="1"/>
</dbReference>
<dbReference type="EMBL" id="UZAF01016218">
    <property type="protein sequence ID" value="VDO23370.1"/>
    <property type="molecule type" value="Genomic_DNA"/>
</dbReference>
<keyword evidence="4" id="KW-1185">Reference proteome</keyword>
<dbReference type="AlphaFoldDB" id="A0A3P7TME5"/>
<evidence type="ECO:0000313" key="3">
    <source>
        <dbReference type="EMBL" id="VDO23370.1"/>
    </source>
</evidence>
<sequence length="176" mass="18616">MPFMWYRISAIRSLLLNELSAFAELEQRVWIELRTEAKSSRVSRQVYDYCECEYHNDCPRGAPGRRGIPGEDGIHGKNGAPGLPGAPGILPATLYQHIDGCMVCPFGSKGKQGAPGPPGPQGMAGSAGRNGHNGIPGAKGSPGEDGPPGTSGGPGSDGRWSLYFLLRMLTVVHMNG</sequence>